<reference evidence="1 2" key="1">
    <citation type="submission" date="2017-08" db="EMBL/GenBank/DDBJ databases">
        <authorList>
            <person name="de Groot N.N."/>
        </authorList>
    </citation>
    <scope>NUCLEOTIDE SEQUENCE [LARGE SCALE GENOMIC DNA]</scope>
    <source>
        <strain evidence="1 2">USBA 78</strain>
    </source>
</reference>
<evidence type="ECO:0000313" key="2">
    <source>
        <dbReference type="Proteomes" id="UP000219068"/>
    </source>
</evidence>
<sequence>MADICIVLQPNEMKEYHPHWPSNVWGAVKRRGETTSFFAGTIMEVPDFAAGLGVWPYFPGLPVPEISVDEETALIRHLEQQSLFQKALERMDNCEHEKNMLNFSDILLD</sequence>
<dbReference type="AlphaFoldDB" id="A0A285TTQ1"/>
<name>A0A285TTQ1_9PROT</name>
<evidence type="ECO:0000313" key="1">
    <source>
        <dbReference type="EMBL" id="SOC27333.1"/>
    </source>
</evidence>
<protein>
    <submittedName>
        <fullName evidence="1">Uncharacterized protein</fullName>
    </submittedName>
</protein>
<dbReference type="Proteomes" id="UP000219068">
    <property type="component" value="Unassembled WGS sequence"/>
</dbReference>
<accession>A0A285TTQ1</accession>
<gene>
    <name evidence="1" type="ORF">SAMN05428964_105384</name>
</gene>
<proteinExistence type="predicted"/>
<organism evidence="1 2">
    <name type="scientific">Thalassospira xiamenensis</name>
    <dbReference type="NCBI Taxonomy" id="220697"/>
    <lineage>
        <taxon>Bacteria</taxon>
        <taxon>Pseudomonadati</taxon>
        <taxon>Pseudomonadota</taxon>
        <taxon>Alphaproteobacteria</taxon>
        <taxon>Rhodospirillales</taxon>
        <taxon>Thalassospiraceae</taxon>
        <taxon>Thalassospira</taxon>
    </lineage>
</organism>
<dbReference type="EMBL" id="OBMM01000005">
    <property type="protein sequence ID" value="SOC27333.1"/>
    <property type="molecule type" value="Genomic_DNA"/>
</dbReference>
<dbReference type="RefSeq" id="WP_114121480.1">
    <property type="nucleotide sequence ID" value="NZ_OBMM01000005.1"/>
</dbReference>